<evidence type="ECO:0008006" key="4">
    <source>
        <dbReference type="Google" id="ProtNLM"/>
    </source>
</evidence>
<evidence type="ECO:0000313" key="2">
    <source>
        <dbReference type="EMBL" id="EEH63760.1"/>
    </source>
</evidence>
<feature type="transmembrane region" description="Helical" evidence="1">
    <location>
        <begin position="25"/>
        <end position="45"/>
    </location>
</feature>
<proteinExistence type="predicted"/>
<dbReference type="HOGENOM" id="CLU_116587_2_0_11"/>
<accession>C0VZQ1</accession>
<dbReference type="RefSeq" id="WP_006546551.1">
    <property type="nucleotide sequence ID" value="NZ_DS999543.1"/>
</dbReference>
<dbReference type="AlphaFoldDB" id="C0VZQ1"/>
<gene>
    <name evidence="2" type="ORF">HMPREF0044_0779</name>
</gene>
<keyword evidence="1" id="KW-0472">Membrane</keyword>
<dbReference type="STRING" id="525245.HMPREF0044_0779"/>
<keyword evidence="3" id="KW-1185">Reference proteome</keyword>
<keyword evidence="1" id="KW-1133">Transmembrane helix</keyword>
<dbReference type="Proteomes" id="UP000010301">
    <property type="component" value="Unassembled WGS sequence"/>
</dbReference>
<organism evidence="2 3">
    <name type="scientific">Gleimia coleocanis DSM 15436</name>
    <dbReference type="NCBI Taxonomy" id="525245"/>
    <lineage>
        <taxon>Bacteria</taxon>
        <taxon>Bacillati</taxon>
        <taxon>Actinomycetota</taxon>
        <taxon>Actinomycetes</taxon>
        <taxon>Actinomycetales</taxon>
        <taxon>Actinomycetaceae</taxon>
        <taxon>Gleimia</taxon>
    </lineage>
</organism>
<reference evidence="2 3" key="1">
    <citation type="submission" date="2009-01" db="EMBL/GenBank/DDBJ databases">
        <authorList>
            <person name="Qin X."/>
            <person name="Bachman B."/>
            <person name="Battles P."/>
            <person name="Bell A."/>
            <person name="Bess C."/>
            <person name="Bickham C."/>
            <person name="Chaboub L."/>
            <person name="Chen D."/>
            <person name="Coyle M."/>
            <person name="Deiros D.R."/>
            <person name="Dinh H."/>
            <person name="Forbes L."/>
            <person name="Fowler G."/>
            <person name="Francisco L."/>
            <person name="Fu Q."/>
            <person name="Gubbala S."/>
            <person name="Hale W."/>
            <person name="Han Y."/>
            <person name="Hemphill L."/>
            <person name="Highlander S.K."/>
            <person name="Hirani K."/>
            <person name="Hogues M."/>
            <person name="Jackson L."/>
            <person name="Jakkamsetti A."/>
            <person name="Javaid M."/>
            <person name="Jiang H."/>
            <person name="Korchina V."/>
            <person name="Kovar C."/>
            <person name="Lara F."/>
            <person name="Lee S."/>
            <person name="Mata R."/>
            <person name="Mathew T."/>
            <person name="Moen C."/>
            <person name="Morales K."/>
            <person name="Munidasa M."/>
            <person name="Nazareth L."/>
            <person name="Ngo R."/>
            <person name="Nguyen L."/>
            <person name="Okwuonu G."/>
            <person name="Ongeri F."/>
            <person name="Patil S."/>
            <person name="Petrosino J."/>
            <person name="Pham C."/>
            <person name="Pham P."/>
            <person name="Pu L.-L."/>
            <person name="Puazo M."/>
            <person name="Raj R."/>
            <person name="Reid J."/>
            <person name="Rouhana J."/>
            <person name="Saada N."/>
            <person name="Shang Y."/>
            <person name="Simmons D."/>
            <person name="Thornton R."/>
            <person name="Warren J."/>
            <person name="Weissenberger G."/>
            <person name="Zhang J."/>
            <person name="Zhang L."/>
            <person name="Zhou C."/>
            <person name="Zhu D."/>
            <person name="Muzny D."/>
            <person name="Worley K."/>
            <person name="Gibbs R."/>
        </authorList>
    </citation>
    <scope>NUCLEOTIDE SEQUENCE [LARGE SCALE GENOMIC DNA]</scope>
    <source>
        <strain evidence="2 3">DSM 15436</strain>
    </source>
</reference>
<dbReference type="OrthoDB" id="3268738at2"/>
<keyword evidence="1" id="KW-0812">Transmembrane</keyword>
<protein>
    <recommendedName>
        <fullName evidence="4">TadE-like protein</fullName>
    </recommendedName>
</protein>
<name>C0VZQ1_9ACTO</name>
<comment type="caution">
    <text evidence="2">The sequence shown here is derived from an EMBL/GenBank/DDBJ whole genome shotgun (WGS) entry which is preliminary data.</text>
</comment>
<evidence type="ECO:0000313" key="3">
    <source>
        <dbReference type="Proteomes" id="UP000010301"/>
    </source>
</evidence>
<sequence length="156" mass="16507">MSRFLQRKNTYRVNSESGRAESGEAVIEFIGLAAAILIPLGYLVLTLSQVQASVFACEAAARQTAVLQSQGQGNDDLVSVQVDQIFTDYLGRSAASAQVENWCEPQTCAAGGFVHARVHTAVPLPLLPDSLVAGLGASIPVEAEYAYPIEGLSVEP</sequence>
<evidence type="ECO:0000256" key="1">
    <source>
        <dbReference type="SAM" id="Phobius"/>
    </source>
</evidence>
<dbReference type="EMBL" id="ACFG01000030">
    <property type="protein sequence ID" value="EEH63760.1"/>
    <property type="molecule type" value="Genomic_DNA"/>
</dbReference>